<accession>A0A0K2VA11</accession>
<sequence length="47" mass="5719">IKSVLFLPFFISVFYIYNFFFSFEKIKLSNNMYGKTNLNDEKKQQLI</sequence>
<keyword evidence="1" id="KW-0812">Transmembrane</keyword>
<keyword evidence="1" id="KW-0472">Membrane</keyword>
<organism evidence="2">
    <name type="scientific">Lepeophtheirus salmonis</name>
    <name type="common">Salmon louse</name>
    <name type="synonym">Caligus salmonis</name>
    <dbReference type="NCBI Taxonomy" id="72036"/>
    <lineage>
        <taxon>Eukaryota</taxon>
        <taxon>Metazoa</taxon>
        <taxon>Ecdysozoa</taxon>
        <taxon>Arthropoda</taxon>
        <taxon>Crustacea</taxon>
        <taxon>Multicrustacea</taxon>
        <taxon>Hexanauplia</taxon>
        <taxon>Copepoda</taxon>
        <taxon>Siphonostomatoida</taxon>
        <taxon>Caligidae</taxon>
        <taxon>Lepeophtheirus</taxon>
    </lineage>
</organism>
<evidence type="ECO:0000256" key="1">
    <source>
        <dbReference type="SAM" id="Phobius"/>
    </source>
</evidence>
<feature type="non-terminal residue" evidence="2">
    <location>
        <position position="1"/>
    </location>
</feature>
<name>A0A0K2VA11_LEPSM</name>
<protein>
    <submittedName>
        <fullName evidence="2">Uncharacterized protein</fullName>
    </submittedName>
</protein>
<feature type="transmembrane region" description="Helical" evidence="1">
    <location>
        <begin position="6"/>
        <end position="23"/>
    </location>
</feature>
<dbReference type="EMBL" id="HACA01029809">
    <property type="protein sequence ID" value="CDW47170.1"/>
    <property type="molecule type" value="Transcribed_RNA"/>
</dbReference>
<dbReference type="AlphaFoldDB" id="A0A0K2VA11"/>
<evidence type="ECO:0000313" key="2">
    <source>
        <dbReference type="EMBL" id="CDW47170.1"/>
    </source>
</evidence>
<keyword evidence="1" id="KW-1133">Transmembrane helix</keyword>
<reference evidence="2" key="1">
    <citation type="submission" date="2014-05" db="EMBL/GenBank/DDBJ databases">
        <authorList>
            <person name="Chronopoulou M."/>
        </authorList>
    </citation>
    <scope>NUCLEOTIDE SEQUENCE</scope>
    <source>
        <tissue evidence="2">Whole organism</tissue>
    </source>
</reference>
<proteinExistence type="predicted"/>